<sequence length="182" mass="18775">MKKAVICLAEGFEDVEAVMPIDLLRRAGVSVTVAGVTGWEIVSSRGLRLVADALLADLVPGDADALILPGGMPGASNLAASSDVTAWIKACIAQDKIVAAICASPAVVLGKAGVLKGKRFTCYPGNEKDVTDGIFVTEPVVIDGNIVTSRGVGTADAFALELIRLLAGKDMRDKVAKATLIE</sequence>
<evidence type="ECO:0000313" key="2">
    <source>
        <dbReference type="EMBL" id="MEM5948838.1"/>
    </source>
</evidence>
<dbReference type="Proteomes" id="UP001466331">
    <property type="component" value="Unassembled WGS sequence"/>
</dbReference>
<dbReference type="InterPro" id="IPR050325">
    <property type="entry name" value="Prot/Nucl_acid_deglycase"/>
</dbReference>
<dbReference type="PANTHER" id="PTHR48094:SF12">
    <property type="entry name" value="PARKINSON DISEASE PROTEIN 7 HOMOLOG"/>
    <property type="match status" value="1"/>
</dbReference>
<dbReference type="InterPro" id="IPR002818">
    <property type="entry name" value="DJ-1/PfpI"/>
</dbReference>
<dbReference type="InterPro" id="IPR029062">
    <property type="entry name" value="Class_I_gatase-like"/>
</dbReference>
<feature type="domain" description="DJ-1/PfpI" evidence="1">
    <location>
        <begin position="2"/>
        <end position="164"/>
    </location>
</feature>
<protein>
    <submittedName>
        <fullName evidence="2">DJ-1 family glyoxalase III</fullName>
    </submittedName>
</protein>
<dbReference type="RefSeq" id="WP_420070288.1">
    <property type="nucleotide sequence ID" value="NZ_JBCHKQ010000005.1"/>
</dbReference>
<reference evidence="2 3" key="1">
    <citation type="submission" date="2024-03" db="EMBL/GenBank/DDBJ databases">
        <title>Ignisphaera cupida sp. nov., a hyperthermophilic hydrolytic archaeon from a hot spring of Kamchatka, and proposal of Ignisphaeraceae fam. nov.</title>
        <authorList>
            <person name="Podosokorskaya O.A."/>
            <person name="Elcheninov A.G."/>
            <person name="Maltseva A.I."/>
            <person name="Zayulina K.S."/>
            <person name="Novikov A."/>
            <person name="Merkel A.Y."/>
        </authorList>
    </citation>
    <scope>NUCLEOTIDE SEQUENCE [LARGE SCALE GENOMIC DNA]</scope>
    <source>
        <strain evidence="2 3">38H-sp</strain>
    </source>
</reference>
<name>A0ABU9UDU0_9SPIR</name>
<keyword evidence="3" id="KW-1185">Reference proteome</keyword>
<proteinExistence type="predicted"/>
<dbReference type="NCBIfam" id="TIGR01383">
    <property type="entry name" value="not_thiJ"/>
    <property type="match status" value="1"/>
</dbReference>
<dbReference type="InterPro" id="IPR006287">
    <property type="entry name" value="DJ-1"/>
</dbReference>
<evidence type="ECO:0000259" key="1">
    <source>
        <dbReference type="Pfam" id="PF01965"/>
    </source>
</evidence>
<dbReference type="CDD" id="cd03135">
    <property type="entry name" value="GATase1_DJ-1"/>
    <property type="match status" value="1"/>
</dbReference>
<organism evidence="2 3">
    <name type="scientific">Rarispira pelagica</name>
    <dbReference type="NCBI Taxonomy" id="3141764"/>
    <lineage>
        <taxon>Bacteria</taxon>
        <taxon>Pseudomonadati</taxon>
        <taxon>Spirochaetota</taxon>
        <taxon>Spirochaetia</taxon>
        <taxon>Winmispirales</taxon>
        <taxon>Winmispiraceae</taxon>
        <taxon>Rarispira</taxon>
    </lineage>
</organism>
<accession>A0ABU9UDU0</accession>
<dbReference type="Pfam" id="PF01965">
    <property type="entry name" value="DJ-1_PfpI"/>
    <property type="match status" value="1"/>
</dbReference>
<gene>
    <name evidence="2" type="ORF">WKV44_09830</name>
</gene>
<comment type="caution">
    <text evidence="2">The sequence shown here is derived from an EMBL/GenBank/DDBJ whole genome shotgun (WGS) entry which is preliminary data.</text>
</comment>
<dbReference type="SUPFAM" id="SSF52317">
    <property type="entry name" value="Class I glutamine amidotransferase-like"/>
    <property type="match status" value="1"/>
</dbReference>
<dbReference type="PANTHER" id="PTHR48094">
    <property type="entry name" value="PROTEIN/NUCLEIC ACID DEGLYCASE DJ-1-RELATED"/>
    <property type="match status" value="1"/>
</dbReference>
<evidence type="ECO:0000313" key="3">
    <source>
        <dbReference type="Proteomes" id="UP001466331"/>
    </source>
</evidence>
<dbReference type="Gene3D" id="3.40.50.880">
    <property type="match status" value="1"/>
</dbReference>
<dbReference type="EMBL" id="JBCHKQ010000005">
    <property type="protein sequence ID" value="MEM5948838.1"/>
    <property type="molecule type" value="Genomic_DNA"/>
</dbReference>